<dbReference type="HOGENOM" id="CLU_2984782_0_0_1"/>
<dbReference type="EMBL" id="KN837146">
    <property type="protein sequence ID" value="KIJ40210.1"/>
    <property type="molecule type" value="Genomic_DNA"/>
</dbReference>
<keyword evidence="3" id="KW-1185">Reference proteome</keyword>
<feature type="non-terminal residue" evidence="2">
    <location>
        <position position="58"/>
    </location>
</feature>
<gene>
    <name evidence="2" type="ORF">M422DRAFT_257050</name>
</gene>
<evidence type="ECO:0000313" key="2">
    <source>
        <dbReference type="EMBL" id="KIJ40210.1"/>
    </source>
</evidence>
<organism evidence="2 3">
    <name type="scientific">Sphaerobolus stellatus (strain SS14)</name>
    <dbReference type="NCBI Taxonomy" id="990650"/>
    <lineage>
        <taxon>Eukaryota</taxon>
        <taxon>Fungi</taxon>
        <taxon>Dikarya</taxon>
        <taxon>Basidiomycota</taxon>
        <taxon>Agaricomycotina</taxon>
        <taxon>Agaricomycetes</taxon>
        <taxon>Phallomycetidae</taxon>
        <taxon>Geastrales</taxon>
        <taxon>Sphaerobolaceae</taxon>
        <taxon>Sphaerobolus</taxon>
    </lineage>
</organism>
<feature type="region of interest" description="Disordered" evidence="1">
    <location>
        <begin position="23"/>
        <end position="58"/>
    </location>
</feature>
<reference evidence="2 3" key="1">
    <citation type="submission" date="2014-06" db="EMBL/GenBank/DDBJ databases">
        <title>Evolutionary Origins and Diversification of the Mycorrhizal Mutualists.</title>
        <authorList>
            <consortium name="DOE Joint Genome Institute"/>
            <consortium name="Mycorrhizal Genomics Consortium"/>
            <person name="Kohler A."/>
            <person name="Kuo A."/>
            <person name="Nagy L.G."/>
            <person name="Floudas D."/>
            <person name="Copeland A."/>
            <person name="Barry K.W."/>
            <person name="Cichocki N."/>
            <person name="Veneault-Fourrey C."/>
            <person name="LaButti K."/>
            <person name="Lindquist E.A."/>
            <person name="Lipzen A."/>
            <person name="Lundell T."/>
            <person name="Morin E."/>
            <person name="Murat C."/>
            <person name="Riley R."/>
            <person name="Ohm R."/>
            <person name="Sun H."/>
            <person name="Tunlid A."/>
            <person name="Henrissat B."/>
            <person name="Grigoriev I.V."/>
            <person name="Hibbett D.S."/>
            <person name="Martin F."/>
        </authorList>
    </citation>
    <scope>NUCLEOTIDE SEQUENCE [LARGE SCALE GENOMIC DNA]</scope>
    <source>
        <strain evidence="2 3">SS14</strain>
    </source>
</reference>
<proteinExistence type="predicted"/>
<dbReference type="AlphaFoldDB" id="A0A0C9VPU6"/>
<name>A0A0C9VPU6_SPHS4</name>
<evidence type="ECO:0000256" key="1">
    <source>
        <dbReference type="SAM" id="MobiDB-lite"/>
    </source>
</evidence>
<accession>A0A0C9VPU6</accession>
<sequence>MASSSSLPVPALNAARAALNAALNDANAEPVPDPPVDDDASGSTTPDDAAEDENPAAD</sequence>
<feature type="compositionally biased region" description="Acidic residues" evidence="1">
    <location>
        <begin position="48"/>
        <end position="58"/>
    </location>
</feature>
<protein>
    <submittedName>
        <fullName evidence="2">Uncharacterized protein</fullName>
    </submittedName>
</protein>
<evidence type="ECO:0000313" key="3">
    <source>
        <dbReference type="Proteomes" id="UP000054279"/>
    </source>
</evidence>
<dbReference type="Proteomes" id="UP000054279">
    <property type="component" value="Unassembled WGS sequence"/>
</dbReference>